<gene>
    <name evidence="1" type="ORF">E2C01_094897</name>
</gene>
<reference evidence="1 2" key="1">
    <citation type="submission" date="2019-05" db="EMBL/GenBank/DDBJ databases">
        <title>Another draft genome of Portunus trituberculatus and its Hox gene families provides insights of decapod evolution.</title>
        <authorList>
            <person name="Jeong J.-H."/>
            <person name="Song I."/>
            <person name="Kim S."/>
            <person name="Choi T."/>
            <person name="Kim D."/>
            <person name="Ryu S."/>
            <person name="Kim W."/>
        </authorList>
    </citation>
    <scope>NUCLEOTIDE SEQUENCE [LARGE SCALE GENOMIC DNA]</scope>
    <source>
        <tissue evidence="1">Muscle</tissue>
    </source>
</reference>
<evidence type="ECO:0000313" key="1">
    <source>
        <dbReference type="EMBL" id="MPC99481.1"/>
    </source>
</evidence>
<name>A0A5B7JNE0_PORTR</name>
<protein>
    <submittedName>
        <fullName evidence="1">Uncharacterized protein</fullName>
    </submittedName>
</protein>
<dbReference type="AlphaFoldDB" id="A0A5B7JNE0"/>
<dbReference type="Proteomes" id="UP000324222">
    <property type="component" value="Unassembled WGS sequence"/>
</dbReference>
<comment type="caution">
    <text evidence="1">The sequence shown here is derived from an EMBL/GenBank/DDBJ whole genome shotgun (WGS) entry which is preliminary data.</text>
</comment>
<sequence length="67" mass="7817">MWVSRLMKKVDDRLAQCALRDDTVDPGIEYTLGYVKSSIIKNFVHSSISDQLEFCCLHLWETHCITR</sequence>
<evidence type="ECO:0000313" key="2">
    <source>
        <dbReference type="Proteomes" id="UP000324222"/>
    </source>
</evidence>
<dbReference type="EMBL" id="VSRR010118565">
    <property type="protein sequence ID" value="MPC99481.1"/>
    <property type="molecule type" value="Genomic_DNA"/>
</dbReference>
<organism evidence="1 2">
    <name type="scientific">Portunus trituberculatus</name>
    <name type="common">Swimming crab</name>
    <name type="synonym">Neptunus trituberculatus</name>
    <dbReference type="NCBI Taxonomy" id="210409"/>
    <lineage>
        <taxon>Eukaryota</taxon>
        <taxon>Metazoa</taxon>
        <taxon>Ecdysozoa</taxon>
        <taxon>Arthropoda</taxon>
        <taxon>Crustacea</taxon>
        <taxon>Multicrustacea</taxon>
        <taxon>Malacostraca</taxon>
        <taxon>Eumalacostraca</taxon>
        <taxon>Eucarida</taxon>
        <taxon>Decapoda</taxon>
        <taxon>Pleocyemata</taxon>
        <taxon>Brachyura</taxon>
        <taxon>Eubrachyura</taxon>
        <taxon>Portunoidea</taxon>
        <taxon>Portunidae</taxon>
        <taxon>Portuninae</taxon>
        <taxon>Portunus</taxon>
    </lineage>
</organism>
<accession>A0A5B7JNE0</accession>
<proteinExistence type="predicted"/>
<keyword evidence="2" id="KW-1185">Reference proteome</keyword>